<dbReference type="AlphaFoldDB" id="A0A1T4NXE7"/>
<dbReference type="PANTHER" id="PTHR30486:SF12">
    <property type="entry name" value="TYPE IV PILUS ATPASE PILU"/>
    <property type="match status" value="1"/>
</dbReference>
<dbReference type="PANTHER" id="PTHR30486">
    <property type="entry name" value="TWITCHING MOTILITY PROTEIN PILT"/>
    <property type="match status" value="1"/>
</dbReference>
<dbReference type="Gene3D" id="3.40.50.300">
    <property type="entry name" value="P-loop containing nucleotide triphosphate hydrolases"/>
    <property type="match status" value="1"/>
</dbReference>
<dbReference type="InterPro" id="IPR050921">
    <property type="entry name" value="T4SS_GSP_E_ATPase"/>
</dbReference>
<dbReference type="GO" id="GO:0005524">
    <property type="term" value="F:ATP binding"/>
    <property type="evidence" value="ECO:0007669"/>
    <property type="project" value="InterPro"/>
</dbReference>
<dbReference type="InterPro" id="IPR027417">
    <property type="entry name" value="P-loop_NTPase"/>
</dbReference>
<dbReference type="RefSeq" id="WP_078790072.1">
    <property type="nucleotide sequence ID" value="NZ_FUWR01000008.1"/>
</dbReference>
<comment type="similarity">
    <text evidence="1">Belongs to the GSP E family.</text>
</comment>
<dbReference type="OrthoDB" id="9805147at2"/>
<dbReference type="Pfam" id="PF00437">
    <property type="entry name" value="T2SSE"/>
    <property type="match status" value="1"/>
</dbReference>
<accession>A0A1T4NXE7</accession>
<dbReference type="GO" id="GO:0016887">
    <property type="term" value="F:ATP hydrolysis activity"/>
    <property type="evidence" value="ECO:0007669"/>
    <property type="project" value="InterPro"/>
</dbReference>
<dbReference type="EMBL" id="FUWR01000008">
    <property type="protein sequence ID" value="SJZ83891.1"/>
    <property type="molecule type" value="Genomic_DNA"/>
</dbReference>
<evidence type="ECO:0000259" key="2">
    <source>
        <dbReference type="PROSITE" id="PS00662"/>
    </source>
</evidence>
<reference evidence="4" key="1">
    <citation type="submission" date="2017-02" db="EMBL/GenBank/DDBJ databases">
        <authorList>
            <person name="Varghese N."/>
            <person name="Submissions S."/>
        </authorList>
    </citation>
    <scope>NUCLEOTIDE SEQUENCE [LARGE SCALE GENOMIC DNA]</scope>
    <source>
        <strain evidence="4">ATCC BAA-34</strain>
    </source>
</reference>
<dbReference type="PROSITE" id="PS00662">
    <property type="entry name" value="T2SP_E"/>
    <property type="match status" value="1"/>
</dbReference>
<organism evidence="3 4">
    <name type="scientific">Trichlorobacter thiogenes</name>
    <dbReference type="NCBI Taxonomy" id="115783"/>
    <lineage>
        <taxon>Bacteria</taxon>
        <taxon>Pseudomonadati</taxon>
        <taxon>Thermodesulfobacteriota</taxon>
        <taxon>Desulfuromonadia</taxon>
        <taxon>Geobacterales</taxon>
        <taxon>Geobacteraceae</taxon>
        <taxon>Trichlorobacter</taxon>
    </lineage>
</organism>
<name>A0A1T4NXE7_9BACT</name>
<dbReference type="Gene3D" id="3.30.450.90">
    <property type="match status" value="1"/>
</dbReference>
<protein>
    <submittedName>
        <fullName evidence="3">Twitching motility protein PilT</fullName>
    </submittedName>
</protein>
<feature type="domain" description="Bacterial type II secretion system protein E" evidence="2">
    <location>
        <begin position="196"/>
        <end position="210"/>
    </location>
</feature>
<dbReference type="CDD" id="cd01131">
    <property type="entry name" value="PilT"/>
    <property type="match status" value="1"/>
</dbReference>
<sequence length="357" mass="39944">MDMNLLNQILGIAFEKRVSDLHFEVDNPPFFRAHGQLIRSKLPSLTSQDTEFIAQTVLAQSNRKLPADLRELDAAYALPNGGRFRVSIFRQRCSVGIVMRVIPPYIAAFNELNLPPILGEICQSPNGLVLVTGPTGNGKSTTLASMLQYINRTDNFNIITIEDPIEFLFASDKSCIIQREVGIDTGSFSAALKAALRMDPDVIMVGEMRDLETIDSCIKAAETGHLVFSTLHTQSAASTVNRLVGHFPPDSQEVIRQRLADILVATISLRLINDKTGEKVLPVVEIMRTTTTIQACIREGRFDEIEKHIENGRTQYQMQSLDQHLVQLCQQDLITFEQAKRITRSMDLERKLTFTGE</sequence>
<dbReference type="STRING" id="115783.SAMN02745119_01772"/>
<dbReference type="Proteomes" id="UP000190102">
    <property type="component" value="Unassembled WGS sequence"/>
</dbReference>
<keyword evidence="4" id="KW-1185">Reference proteome</keyword>
<dbReference type="InterPro" id="IPR006321">
    <property type="entry name" value="PilT/PilU"/>
</dbReference>
<evidence type="ECO:0000313" key="3">
    <source>
        <dbReference type="EMBL" id="SJZ83891.1"/>
    </source>
</evidence>
<proteinExistence type="inferred from homology"/>
<evidence type="ECO:0000256" key="1">
    <source>
        <dbReference type="ARBA" id="ARBA00006611"/>
    </source>
</evidence>
<gene>
    <name evidence="3" type="ORF">SAMN02745119_01772</name>
</gene>
<dbReference type="SUPFAM" id="SSF52540">
    <property type="entry name" value="P-loop containing nucleoside triphosphate hydrolases"/>
    <property type="match status" value="1"/>
</dbReference>
<evidence type="ECO:0000313" key="4">
    <source>
        <dbReference type="Proteomes" id="UP000190102"/>
    </source>
</evidence>
<dbReference type="NCBIfam" id="TIGR01420">
    <property type="entry name" value="pilT_fam"/>
    <property type="match status" value="1"/>
</dbReference>
<dbReference type="InterPro" id="IPR001482">
    <property type="entry name" value="T2SS/T4SS_dom"/>
</dbReference>